<feature type="transmembrane region" description="Helical" evidence="6">
    <location>
        <begin position="20"/>
        <end position="38"/>
    </location>
</feature>
<dbReference type="OrthoDB" id="1937696at2"/>
<organism evidence="8 9">
    <name type="scientific">Bacillus gaemokensis</name>
    <dbReference type="NCBI Taxonomy" id="574375"/>
    <lineage>
        <taxon>Bacteria</taxon>
        <taxon>Bacillati</taxon>
        <taxon>Bacillota</taxon>
        <taxon>Bacilli</taxon>
        <taxon>Bacillales</taxon>
        <taxon>Bacillaceae</taxon>
        <taxon>Bacillus</taxon>
        <taxon>Bacillus cereus group</taxon>
    </lineage>
</organism>
<keyword evidence="4 6" id="KW-1133">Transmembrane helix</keyword>
<dbReference type="AlphaFoldDB" id="A0A073K5X0"/>
<feature type="domain" description="ABC3 transporter permease C-terminal" evidence="7">
    <location>
        <begin position="65"/>
        <end position="181"/>
    </location>
</feature>
<dbReference type="InterPro" id="IPR003838">
    <property type="entry name" value="ABC3_permease_C"/>
</dbReference>
<dbReference type="PANTHER" id="PTHR46795:SF1">
    <property type="entry name" value="ABC TRANSPORTER PERMEASE PROTEIN"/>
    <property type="match status" value="1"/>
</dbReference>
<feature type="transmembrane region" description="Helical" evidence="6">
    <location>
        <begin position="292"/>
        <end position="314"/>
    </location>
</feature>
<dbReference type="RefSeq" id="WP_033678645.1">
    <property type="nucleotide sequence ID" value="NZ_JOTM01000048.1"/>
</dbReference>
<feature type="transmembrane region" description="Helical" evidence="6">
    <location>
        <begin position="384"/>
        <end position="403"/>
    </location>
</feature>
<proteinExistence type="predicted"/>
<dbReference type="GO" id="GO:0005886">
    <property type="term" value="C:plasma membrane"/>
    <property type="evidence" value="ECO:0007669"/>
    <property type="project" value="UniProtKB-SubCell"/>
</dbReference>
<evidence type="ECO:0000256" key="5">
    <source>
        <dbReference type="ARBA" id="ARBA00023136"/>
    </source>
</evidence>
<dbReference type="InterPro" id="IPR052536">
    <property type="entry name" value="ABC-4_Integral_Memb_Prot"/>
</dbReference>
<evidence type="ECO:0000259" key="7">
    <source>
        <dbReference type="Pfam" id="PF02687"/>
    </source>
</evidence>
<feature type="transmembrane region" description="Helical" evidence="6">
    <location>
        <begin position="152"/>
        <end position="175"/>
    </location>
</feature>
<evidence type="ECO:0000313" key="9">
    <source>
        <dbReference type="Proteomes" id="UP000027778"/>
    </source>
</evidence>
<feature type="transmembrane region" description="Helical" evidence="6">
    <location>
        <begin position="58"/>
        <end position="76"/>
    </location>
</feature>
<dbReference type="eggNOG" id="COG0577">
    <property type="taxonomic scope" value="Bacteria"/>
</dbReference>
<comment type="subcellular location">
    <subcellularLocation>
        <location evidence="1">Cell membrane</location>
        <topology evidence="1">Multi-pass membrane protein</topology>
    </subcellularLocation>
</comment>
<keyword evidence="9" id="KW-1185">Reference proteome</keyword>
<evidence type="ECO:0000256" key="1">
    <source>
        <dbReference type="ARBA" id="ARBA00004651"/>
    </source>
</evidence>
<dbReference type="PANTHER" id="PTHR46795">
    <property type="entry name" value="ABC TRANSPORTER PERMEASE-RELATED-RELATED"/>
    <property type="match status" value="1"/>
</dbReference>
<name>A0A073K5X0_9BACI</name>
<evidence type="ECO:0000256" key="2">
    <source>
        <dbReference type="ARBA" id="ARBA00022475"/>
    </source>
</evidence>
<keyword evidence="5 6" id="KW-0472">Membrane</keyword>
<keyword evidence="2" id="KW-1003">Cell membrane</keyword>
<reference evidence="8 9" key="1">
    <citation type="submission" date="2014-06" db="EMBL/GenBank/DDBJ databases">
        <title>Draft genome sequence of Bacillus gaemokensis JCM 15801 (MCCC 1A00707).</title>
        <authorList>
            <person name="Lai Q."/>
            <person name="Liu Y."/>
            <person name="Shao Z."/>
        </authorList>
    </citation>
    <scope>NUCLEOTIDE SEQUENCE [LARGE SCALE GENOMIC DNA]</scope>
    <source>
        <strain evidence="8 9">JCM 15801</strain>
    </source>
</reference>
<gene>
    <name evidence="8" type="ORF">BAGA_23195</name>
</gene>
<feature type="transmembrane region" description="Helical" evidence="6">
    <location>
        <begin position="326"/>
        <end position="350"/>
    </location>
</feature>
<comment type="caution">
    <text evidence="8">The sequence shown here is derived from an EMBL/GenBank/DDBJ whole genome shotgun (WGS) entry which is preliminary data.</text>
</comment>
<keyword evidence="3 6" id="KW-0812">Transmembrane</keyword>
<sequence length="449" mass="50600">MTFRSLAFSNIRGKWRSYSAFFLSSVFSVMIFYIYAAFLAHPDVVNGNIIAADKVRLGMIFCEYVIVIFSFLFVLYSNSAFLKTRKQEFGLFSLFGMTRMQLRRLVIYENLTIAVLAISVGIALGILFSKLFFIVLSMLLNMNDTITFSVPFQAVGLTMGSFLVLFTLISFWSVLRLGRTEIIELLKASRKTKGELFYSPWLVALAIVSLVAGYAMALMLNGGNFGLLDMKEFSLLATGIMVAVVVGTYLLYSQFSILLLRFIQKRYNIYYNRTNMMVIAQLGYKMKDNARMLFIVSILSAIIVTASGAFSILAVSAQQEELKEMISITMFIGLFISLLFFIAAGSMIYFKLFTELKEDQAQIKALTRIGATEGEIRKIVFTQVGIIFFLPCIVGIVHALVAMKALDNILMSSSWSYSFIVIGIYLVMQTIYFLVACRSYISSMLPKRI</sequence>
<dbReference type="STRING" id="574375.AZF08_26095"/>
<feature type="domain" description="ABC3 transporter permease C-terminal" evidence="7">
    <location>
        <begin position="335"/>
        <end position="436"/>
    </location>
</feature>
<accession>A0A073K5X0</accession>
<dbReference type="Proteomes" id="UP000027778">
    <property type="component" value="Unassembled WGS sequence"/>
</dbReference>
<feature type="transmembrane region" description="Helical" evidence="6">
    <location>
        <begin position="196"/>
        <end position="220"/>
    </location>
</feature>
<feature type="transmembrane region" description="Helical" evidence="6">
    <location>
        <begin position="415"/>
        <end position="441"/>
    </location>
</feature>
<feature type="transmembrane region" description="Helical" evidence="6">
    <location>
        <begin position="240"/>
        <end position="263"/>
    </location>
</feature>
<evidence type="ECO:0000256" key="4">
    <source>
        <dbReference type="ARBA" id="ARBA00022989"/>
    </source>
</evidence>
<feature type="transmembrane region" description="Helical" evidence="6">
    <location>
        <begin position="107"/>
        <end position="140"/>
    </location>
</feature>
<dbReference type="EMBL" id="JOTM01000048">
    <property type="protein sequence ID" value="KEK21915.1"/>
    <property type="molecule type" value="Genomic_DNA"/>
</dbReference>
<evidence type="ECO:0000256" key="6">
    <source>
        <dbReference type="SAM" id="Phobius"/>
    </source>
</evidence>
<evidence type="ECO:0000256" key="3">
    <source>
        <dbReference type="ARBA" id="ARBA00022692"/>
    </source>
</evidence>
<protein>
    <recommendedName>
        <fullName evidence="7">ABC3 transporter permease C-terminal domain-containing protein</fullName>
    </recommendedName>
</protein>
<dbReference type="Pfam" id="PF02687">
    <property type="entry name" value="FtsX"/>
    <property type="match status" value="2"/>
</dbReference>
<evidence type="ECO:0000313" key="8">
    <source>
        <dbReference type="EMBL" id="KEK21915.1"/>
    </source>
</evidence>